<dbReference type="RefSeq" id="WP_284220148.1">
    <property type="nucleotide sequence ID" value="NZ_BSOY01000002.1"/>
</dbReference>
<keyword evidence="3" id="KW-1185">Reference proteome</keyword>
<dbReference type="Pfam" id="PF02779">
    <property type="entry name" value="Transket_pyr"/>
    <property type="match status" value="1"/>
</dbReference>
<dbReference type="Gene3D" id="3.40.50.920">
    <property type="match status" value="1"/>
</dbReference>
<name>A0ABQ6BK21_9CAUL</name>
<dbReference type="InterPro" id="IPR009014">
    <property type="entry name" value="Transketo_C/PFOR_II"/>
</dbReference>
<reference evidence="3" key="1">
    <citation type="journal article" date="2019" name="Int. J. Syst. Evol. Microbiol.">
        <title>The Global Catalogue of Microorganisms (GCM) 10K type strain sequencing project: providing services to taxonomists for standard genome sequencing and annotation.</title>
        <authorList>
            <consortium name="The Broad Institute Genomics Platform"/>
            <consortium name="The Broad Institute Genome Sequencing Center for Infectious Disease"/>
            <person name="Wu L."/>
            <person name="Ma J."/>
        </authorList>
    </citation>
    <scope>NUCLEOTIDE SEQUENCE [LARGE SCALE GENOMIC DNA]</scope>
    <source>
        <strain evidence="3">NBRC 110107</strain>
    </source>
</reference>
<dbReference type="CDD" id="cd07033">
    <property type="entry name" value="TPP_PYR_DXS_TK_like"/>
    <property type="match status" value="1"/>
</dbReference>
<accession>A0ABQ6BK21</accession>
<protein>
    <submittedName>
        <fullName evidence="2">Transketolase</fullName>
    </submittedName>
</protein>
<sequence>MRDAFIRALTELAAVDERIVLVTGDLGFGVLQDFAARFPNRYINAGVAEQNMTAIACGMALEGFQVYTYSIGNFPTLRCLEQIRNDVCYHDADVKIVSVGGGFSYGQLGMSHFATEDLAIMRALPNMIVVAPSDPWEAAELTRQVSARRGPTYLRLDKSAAGLPETSVTLGQSRKVRDGDDVCLIATGGIVEEAVRAADLLAENGISAAVHAVATVKPLDPALVAAAGAARAVVVVEEHTIIGGLGGAIAEACMSAGVAPKRFLRIGLDDIYPTVVGDQRYLRKVYELDAPAIARRTRELLGA</sequence>
<dbReference type="Pfam" id="PF02780">
    <property type="entry name" value="Transketolase_C"/>
    <property type="match status" value="1"/>
</dbReference>
<dbReference type="SUPFAM" id="SSF52518">
    <property type="entry name" value="Thiamin diphosphate-binding fold (THDP-binding)"/>
    <property type="match status" value="1"/>
</dbReference>
<dbReference type="InterPro" id="IPR029061">
    <property type="entry name" value="THDP-binding"/>
</dbReference>
<dbReference type="InterPro" id="IPR033248">
    <property type="entry name" value="Transketolase_C"/>
</dbReference>
<dbReference type="PANTHER" id="PTHR43825:SF5">
    <property type="entry name" value="HYPOTHETICAL TRANSKETOLASE FAMILY PROTEIN"/>
    <property type="match status" value="1"/>
</dbReference>
<dbReference type="PANTHER" id="PTHR43825">
    <property type="entry name" value="PYRUVATE DEHYDROGENASE E1 COMPONENT"/>
    <property type="match status" value="1"/>
</dbReference>
<evidence type="ECO:0000313" key="2">
    <source>
        <dbReference type="EMBL" id="GLS00183.1"/>
    </source>
</evidence>
<dbReference type="Proteomes" id="UP001156921">
    <property type="component" value="Unassembled WGS sequence"/>
</dbReference>
<comment type="caution">
    <text evidence="2">The sequence shown here is derived from an EMBL/GenBank/DDBJ whole genome shotgun (WGS) entry which is preliminary data.</text>
</comment>
<dbReference type="InterPro" id="IPR005475">
    <property type="entry name" value="Transketolase-like_Pyr-bd"/>
</dbReference>
<dbReference type="SUPFAM" id="SSF52922">
    <property type="entry name" value="TK C-terminal domain-like"/>
    <property type="match status" value="1"/>
</dbReference>
<dbReference type="EMBL" id="BSOY01000002">
    <property type="protein sequence ID" value="GLS00183.1"/>
    <property type="molecule type" value="Genomic_DNA"/>
</dbReference>
<dbReference type="Gene3D" id="3.40.50.970">
    <property type="match status" value="1"/>
</dbReference>
<organism evidence="2 3">
    <name type="scientific">Brevundimonas denitrificans</name>
    <dbReference type="NCBI Taxonomy" id="1443434"/>
    <lineage>
        <taxon>Bacteria</taxon>
        <taxon>Pseudomonadati</taxon>
        <taxon>Pseudomonadota</taxon>
        <taxon>Alphaproteobacteria</taxon>
        <taxon>Caulobacterales</taxon>
        <taxon>Caulobacteraceae</taxon>
        <taxon>Brevundimonas</taxon>
    </lineage>
</organism>
<dbReference type="SMART" id="SM00861">
    <property type="entry name" value="Transket_pyr"/>
    <property type="match status" value="1"/>
</dbReference>
<evidence type="ECO:0000259" key="1">
    <source>
        <dbReference type="SMART" id="SM00861"/>
    </source>
</evidence>
<feature type="domain" description="Transketolase-like pyrimidine-binding" evidence="1">
    <location>
        <begin position="1"/>
        <end position="163"/>
    </location>
</feature>
<evidence type="ECO:0000313" key="3">
    <source>
        <dbReference type="Proteomes" id="UP001156921"/>
    </source>
</evidence>
<dbReference type="InterPro" id="IPR051157">
    <property type="entry name" value="PDH/Transketolase"/>
</dbReference>
<proteinExistence type="predicted"/>
<gene>
    <name evidence="2" type="ORF">GCM10007859_01870</name>
</gene>